<dbReference type="Pfam" id="PF13462">
    <property type="entry name" value="Thioredoxin_4"/>
    <property type="match status" value="1"/>
</dbReference>
<dbReference type="PANTHER" id="PTHR33875">
    <property type="entry name" value="OS09G0542200 PROTEIN"/>
    <property type="match status" value="1"/>
</dbReference>
<dbReference type="Gene3D" id="3.40.30.10">
    <property type="entry name" value="Glutaredoxin"/>
    <property type="match status" value="1"/>
</dbReference>
<organism evidence="2 3">
    <name type="scientific">Tritrichomonas musculus</name>
    <dbReference type="NCBI Taxonomy" id="1915356"/>
    <lineage>
        <taxon>Eukaryota</taxon>
        <taxon>Metamonada</taxon>
        <taxon>Parabasalia</taxon>
        <taxon>Tritrichomonadida</taxon>
        <taxon>Tritrichomonadidae</taxon>
        <taxon>Tritrichomonas</taxon>
    </lineage>
</organism>
<dbReference type="PANTHER" id="PTHR33875:SF2">
    <property type="entry name" value="ACR183CP"/>
    <property type="match status" value="1"/>
</dbReference>
<proteinExistence type="predicted"/>
<keyword evidence="3" id="KW-1185">Reference proteome</keyword>
<evidence type="ECO:0000313" key="2">
    <source>
        <dbReference type="EMBL" id="KAK8840263.1"/>
    </source>
</evidence>
<dbReference type="EMBL" id="JAPFFF010000048">
    <property type="protein sequence ID" value="KAK8840263.1"/>
    <property type="molecule type" value="Genomic_DNA"/>
</dbReference>
<reference evidence="2 3" key="1">
    <citation type="submission" date="2024-04" db="EMBL/GenBank/DDBJ databases">
        <title>Tritrichomonas musculus Genome.</title>
        <authorList>
            <person name="Alves-Ferreira E."/>
            <person name="Grigg M."/>
            <person name="Lorenzi H."/>
            <person name="Galac M."/>
        </authorList>
    </citation>
    <scope>NUCLEOTIDE SEQUENCE [LARGE SCALE GENOMIC DNA]</scope>
    <source>
        <strain evidence="2 3">EAF2021</strain>
    </source>
</reference>
<sequence>MMISLFAALCTSLIPIPKRPPGIHYGPSSAPINIEVFVDITCPACAGDYNTIKQVLAAYPTQVNVVYHFFELPSHTWSYLLTRSLFACYKESEEYAKKMIDGLFGDYDQTQFYPTTLENTGEAKVEELAEQYAVTKTGIDRNTYKVNYDDADVVKMTRIEFKHSFVHKLKGTPTIYVNGVEAFLGGPSFQEWKELIDSLL</sequence>
<dbReference type="InterPro" id="IPR012336">
    <property type="entry name" value="Thioredoxin-like_fold"/>
</dbReference>
<feature type="domain" description="Thioredoxin-like fold" evidence="1">
    <location>
        <begin position="20"/>
        <end position="197"/>
    </location>
</feature>
<dbReference type="InterPro" id="IPR036249">
    <property type="entry name" value="Thioredoxin-like_sf"/>
</dbReference>
<gene>
    <name evidence="2" type="ORF">M9Y10_031208</name>
</gene>
<name>A0ABR2H240_9EUKA</name>
<comment type="caution">
    <text evidence="2">The sequence shown here is derived from an EMBL/GenBank/DDBJ whole genome shotgun (WGS) entry which is preliminary data.</text>
</comment>
<evidence type="ECO:0000259" key="1">
    <source>
        <dbReference type="Pfam" id="PF13462"/>
    </source>
</evidence>
<dbReference type="SUPFAM" id="SSF52833">
    <property type="entry name" value="Thioredoxin-like"/>
    <property type="match status" value="1"/>
</dbReference>
<dbReference type="Proteomes" id="UP001470230">
    <property type="component" value="Unassembled WGS sequence"/>
</dbReference>
<protein>
    <recommendedName>
        <fullName evidence="1">Thioredoxin-like fold domain-containing protein</fullName>
    </recommendedName>
</protein>
<evidence type="ECO:0000313" key="3">
    <source>
        <dbReference type="Proteomes" id="UP001470230"/>
    </source>
</evidence>
<accession>A0ABR2H240</accession>